<protein>
    <recommendedName>
        <fullName evidence="1">MBG domain-containing protein</fullName>
    </recommendedName>
</protein>
<organism evidence="2 3">
    <name type="scientific">Belliella calami</name>
    <dbReference type="NCBI Taxonomy" id="2923436"/>
    <lineage>
        <taxon>Bacteria</taxon>
        <taxon>Pseudomonadati</taxon>
        <taxon>Bacteroidota</taxon>
        <taxon>Cytophagia</taxon>
        <taxon>Cytophagales</taxon>
        <taxon>Cyclobacteriaceae</taxon>
        <taxon>Belliella</taxon>
    </lineage>
</organism>
<dbReference type="Pfam" id="PF18676">
    <property type="entry name" value="MBG_2"/>
    <property type="match status" value="2"/>
</dbReference>
<feature type="non-terminal residue" evidence="2">
    <location>
        <position position="224"/>
    </location>
</feature>
<evidence type="ECO:0000313" key="3">
    <source>
        <dbReference type="Proteomes" id="UP001165488"/>
    </source>
</evidence>
<accession>A0ABS9UVG5</accession>
<proteinExistence type="predicted"/>
<feature type="domain" description="MBG" evidence="1">
    <location>
        <begin position="71"/>
        <end position="141"/>
    </location>
</feature>
<keyword evidence="3" id="KW-1185">Reference proteome</keyword>
<evidence type="ECO:0000313" key="2">
    <source>
        <dbReference type="EMBL" id="MCH7400210.1"/>
    </source>
</evidence>
<reference evidence="2" key="1">
    <citation type="submission" date="2022-03" db="EMBL/GenBank/DDBJ databases">
        <title>De novo assembled genomes of Belliella spp. (Cyclobacteriaceae) strains.</title>
        <authorList>
            <person name="Szabo A."/>
            <person name="Korponai K."/>
            <person name="Felfoldi T."/>
        </authorList>
    </citation>
    <scope>NUCLEOTIDE SEQUENCE</scope>
    <source>
        <strain evidence="2">DSM 107340</strain>
    </source>
</reference>
<feature type="domain" description="MBG" evidence="1">
    <location>
        <begin position="150"/>
        <end position="220"/>
    </location>
</feature>
<name>A0ABS9UVG5_9BACT</name>
<sequence length="224" mass="23498">ITFDDASFVFDGSEKSIEITGTLPAGTSVSYADNSRTNVGTQQATATITGSNFQTLVLTADLEITPATLEVSPNPNQSKIYGEQDPILTFSASGFASGDDEGILTGSIGRDVGENVGSFAIQQGSLDAGVNYTINFTPSDFQINPANLEVRVEEGQSKVFGTDDPEFAFTATGFVAGDDQQVFSGKLSRTAGEGVGNYPINIGDLTAGANYDIEFRGSEFEILA</sequence>
<dbReference type="InterPro" id="IPR041286">
    <property type="entry name" value="MBG_2"/>
</dbReference>
<evidence type="ECO:0000259" key="1">
    <source>
        <dbReference type="Pfam" id="PF18676"/>
    </source>
</evidence>
<gene>
    <name evidence="2" type="ORF">MM236_19620</name>
</gene>
<feature type="non-terminal residue" evidence="2">
    <location>
        <position position="1"/>
    </location>
</feature>
<dbReference type="Proteomes" id="UP001165488">
    <property type="component" value="Unassembled WGS sequence"/>
</dbReference>
<dbReference type="EMBL" id="JAKZGS010000043">
    <property type="protein sequence ID" value="MCH7400210.1"/>
    <property type="molecule type" value="Genomic_DNA"/>
</dbReference>
<dbReference type="RefSeq" id="WP_241276699.1">
    <property type="nucleotide sequence ID" value="NZ_JAKZGS010000043.1"/>
</dbReference>
<comment type="caution">
    <text evidence="2">The sequence shown here is derived from an EMBL/GenBank/DDBJ whole genome shotgun (WGS) entry which is preliminary data.</text>
</comment>